<dbReference type="Proteomes" id="UP000018144">
    <property type="component" value="Unassembled WGS sequence"/>
</dbReference>
<evidence type="ECO:0000313" key="1">
    <source>
        <dbReference type="EMBL" id="CCX05541.1"/>
    </source>
</evidence>
<protein>
    <submittedName>
        <fullName evidence="1">Uncharacterized protein</fullName>
    </submittedName>
</protein>
<dbReference type="EMBL" id="HF935259">
    <property type="protein sequence ID" value="CCX05541.1"/>
    <property type="molecule type" value="Genomic_DNA"/>
</dbReference>
<dbReference type="AlphaFoldDB" id="U4KWK3"/>
<proteinExistence type="predicted"/>
<name>U4KWK3_PYROM</name>
<accession>U4KWK3</accession>
<dbReference type="OrthoDB" id="10363219at2759"/>
<evidence type="ECO:0000313" key="2">
    <source>
        <dbReference type="Proteomes" id="UP000018144"/>
    </source>
</evidence>
<reference evidence="1 2" key="1">
    <citation type="journal article" date="2013" name="PLoS Genet.">
        <title>The genome and development-dependent transcriptomes of Pyronema confluens: a window into fungal evolution.</title>
        <authorList>
            <person name="Traeger S."/>
            <person name="Altegoer F."/>
            <person name="Freitag M."/>
            <person name="Gabaldon T."/>
            <person name="Kempken F."/>
            <person name="Kumar A."/>
            <person name="Marcet-Houben M."/>
            <person name="Poggeler S."/>
            <person name="Stajich J.E."/>
            <person name="Nowrousian M."/>
        </authorList>
    </citation>
    <scope>NUCLEOTIDE SEQUENCE [LARGE SCALE GENOMIC DNA]</scope>
    <source>
        <strain evidence="2">CBS 100304</strain>
        <tissue evidence="1">Vegetative mycelium</tissue>
    </source>
</reference>
<organism evidence="1 2">
    <name type="scientific">Pyronema omphalodes (strain CBS 100304)</name>
    <name type="common">Pyronema confluens</name>
    <dbReference type="NCBI Taxonomy" id="1076935"/>
    <lineage>
        <taxon>Eukaryota</taxon>
        <taxon>Fungi</taxon>
        <taxon>Dikarya</taxon>
        <taxon>Ascomycota</taxon>
        <taxon>Pezizomycotina</taxon>
        <taxon>Pezizomycetes</taxon>
        <taxon>Pezizales</taxon>
        <taxon>Pyronemataceae</taxon>
        <taxon>Pyronema</taxon>
    </lineage>
</organism>
<keyword evidence="2" id="KW-1185">Reference proteome</keyword>
<sequence length="117" mass="13381">MGNFLGRLSCMRREKYEVIPRSRGPWRHQFSHHIAAQQVKVFSISSSQAPPSTVSSVGATRDGSVWGVPHYLSNRPTILDYPWEMMEEQAWEDGFYIKEGGYGHLNEAYYSKDNVLA</sequence>
<gene>
    <name evidence="1" type="ORF">PCON_05128</name>
</gene>